<evidence type="ECO:0000256" key="4">
    <source>
        <dbReference type="PROSITE-ProRule" id="PRU01100"/>
    </source>
</evidence>
<dbReference type="InterPro" id="IPR022790">
    <property type="entry name" value="GH26_dom"/>
</dbReference>
<organism evidence="6 7">
    <name type="scientific">Ensifer oleiphilus</name>
    <dbReference type="NCBI Taxonomy" id="2742698"/>
    <lineage>
        <taxon>Bacteria</taxon>
        <taxon>Pseudomonadati</taxon>
        <taxon>Pseudomonadota</taxon>
        <taxon>Alphaproteobacteria</taxon>
        <taxon>Hyphomicrobiales</taxon>
        <taxon>Rhizobiaceae</taxon>
        <taxon>Sinorhizobium/Ensifer group</taxon>
        <taxon>Ensifer</taxon>
    </lineage>
</organism>
<keyword evidence="2 4" id="KW-0378">Hydrolase</keyword>
<keyword evidence="3 4" id="KW-0326">Glycosidase</keyword>
<evidence type="ECO:0000313" key="7">
    <source>
        <dbReference type="Proteomes" id="UP000520198"/>
    </source>
</evidence>
<reference evidence="6 7" key="1">
    <citation type="submission" date="2020-06" db="EMBL/GenBank/DDBJ databases">
        <authorList>
            <person name="Grouzdev D.S."/>
        </authorList>
    </citation>
    <scope>NUCLEOTIDE SEQUENCE [LARGE SCALE GENOMIC DNA]</scope>
    <source>
        <strain evidence="6 7">HO-A22</strain>
    </source>
</reference>
<evidence type="ECO:0000313" key="6">
    <source>
        <dbReference type="EMBL" id="NVD39370.1"/>
    </source>
</evidence>
<dbReference type="EMBL" id="JABWDU010000002">
    <property type="protein sequence ID" value="NVD39370.1"/>
    <property type="molecule type" value="Genomic_DNA"/>
</dbReference>
<protein>
    <submittedName>
        <fullName evidence="6">Beta-mannosidase</fullName>
    </submittedName>
</protein>
<name>A0A7Y6Q5T4_9HYPH</name>
<dbReference type="InterPro" id="IPR017853">
    <property type="entry name" value="GH"/>
</dbReference>
<dbReference type="AlphaFoldDB" id="A0A7Y6Q5T4"/>
<dbReference type="PROSITE" id="PS51764">
    <property type="entry name" value="GH26"/>
    <property type="match status" value="1"/>
</dbReference>
<accession>A0A7Y6Q5T4</accession>
<dbReference type="SUPFAM" id="SSF51445">
    <property type="entry name" value="(Trans)glycosidases"/>
    <property type="match status" value="1"/>
</dbReference>
<dbReference type="GO" id="GO:0006080">
    <property type="term" value="P:substituted mannan metabolic process"/>
    <property type="evidence" value="ECO:0007669"/>
    <property type="project" value="InterPro"/>
</dbReference>
<feature type="active site" description="Nucleophile" evidence="4">
    <location>
        <position position="264"/>
    </location>
</feature>
<dbReference type="Proteomes" id="UP000520198">
    <property type="component" value="Unassembled WGS sequence"/>
</dbReference>
<feature type="active site" description="Proton donor" evidence="4">
    <location>
        <position position="160"/>
    </location>
</feature>
<dbReference type="PANTHER" id="PTHR40079">
    <property type="entry name" value="MANNAN ENDO-1,4-BETA-MANNOSIDASE E-RELATED"/>
    <property type="match status" value="1"/>
</dbReference>
<sequence length="340" mass="37857">MSIAMFRSVFLAGLVALSPAMDGARAVAADLGDTVDRVLTTASIGTAGKAAGKSGGAVAIGVYDPHDAVTNSDALTIEHVFVYWQALDKAMLKRKIAIAEEQGRALMISVEPYTHASDWRAGGERLFADIGRGRFDREIRDICKRAGAVAAPVYMRWGHEMEDPDGRYPWARRDTDGYRKAFRYFVESCRELAPDVRFVWSPKGHRNLTGYYPGDDVVDAIGIPVWGLQKMDVDYWGRERSFGETLGEKYRRVEGFGKPVMVAELGVSGSADYKRAWYAEIFDRNTYRDRFPLLTAVVFFNDKEPYKWPLGYGSPDWRLDKASLAALVSDGGKNVGRPTQ</sequence>
<dbReference type="Gene3D" id="3.20.20.80">
    <property type="entry name" value="Glycosidases"/>
    <property type="match status" value="1"/>
</dbReference>
<gene>
    <name evidence="6" type="ORF">HT585_10920</name>
</gene>
<evidence type="ECO:0000256" key="3">
    <source>
        <dbReference type="ARBA" id="ARBA00023295"/>
    </source>
</evidence>
<evidence type="ECO:0000256" key="1">
    <source>
        <dbReference type="ARBA" id="ARBA00007754"/>
    </source>
</evidence>
<dbReference type="InterPro" id="IPR000805">
    <property type="entry name" value="Glyco_hydro_26"/>
</dbReference>
<dbReference type="GO" id="GO:0016985">
    <property type="term" value="F:mannan endo-1,4-beta-mannosidase activity"/>
    <property type="evidence" value="ECO:0007669"/>
    <property type="project" value="InterPro"/>
</dbReference>
<evidence type="ECO:0000256" key="2">
    <source>
        <dbReference type="ARBA" id="ARBA00022801"/>
    </source>
</evidence>
<keyword evidence="7" id="KW-1185">Reference proteome</keyword>
<dbReference type="Pfam" id="PF02156">
    <property type="entry name" value="Glyco_hydro_26"/>
    <property type="match status" value="1"/>
</dbReference>
<evidence type="ECO:0000259" key="5">
    <source>
        <dbReference type="PROSITE" id="PS51764"/>
    </source>
</evidence>
<dbReference type="RefSeq" id="WP_176352916.1">
    <property type="nucleotide sequence ID" value="NZ_JABWDU010000002.1"/>
</dbReference>
<proteinExistence type="inferred from homology"/>
<comment type="similarity">
    <text evidence="1 4">Belongs to the glycosyl hydrolase 26 family.</text>
</comment>
<feature type="domain" description="GH26" evidence="5">
    <location>
        <begin position="22"/>
        <end position="330"/>
    </location>
</feature>
<dbReference type="PANTHER" id="PTHR40079:SF4">
    <property type="entry name" value="GH26 DOMAIN-CONTAINING PROTEIN-RELATED"/>
    <property type="match status" value="1"/>
</dbReference>
<comment type="caution">
    <text evidence="6">The sequence shown here is derived from an EMBL/GenBank/DDBJ whole genome shotgun (WGS) entry which is preliminary data.</text>
</comment>